<gene>
    <name evidence="5 8" type="primary">ftsA</name>
    <name evidence="8" type="ORF">IAC35_06030</name>
</gene>
<evidence type="ECO:0000256" key="6">
    <source>
        <dbReference type="SAM" id="MobiDB-lite"/>
    </source>
</evidence>
<dbReference type="SMART" id="SM00842">
    <property type="entry name" value="FtsA"/>
    <property type="match status" value="1"/>
</dbReference>
<dbReference type="SUPFAM" id="SSF53067">
    <property type="entry name" value="Actin-like ATPase domain"/>
    <property type="match status" value="2"/>
</dbReference>
<evidence type="ECO:0000313" key="9">
    <source>
        <dbReference type="Proteomes" id="UP000886881"/>
    </source>
</evidence>
<dbReference type="Pfam" id="PF14450">
    <property type="entry name" value="FtsA"/>
    <property type="match status" value="1"/>
</dbReference>
<feature type="domain" description="SHS2" evidence="7">
    <location>
        <begin position="7"/>
        <end position="200"/>
    </location>
</feature>
<comment type="similarity">
    <text evidence="5">Belongs to the FtsA/MreB family.</text>
</comment>
<protein>
    <recommendedName>
        <fullName evidence="5">Cell division protein FtsA</fullName>
    </recommendedName>
</protein>
<dbReference type="AlphaFoldDB" id="A0A9D1GQ27"/>
<dbReference type="InterPro" id="IPR020823">
    <property type="entry name" value="Cell_div_FtsA"/>
</dbReference>
<dbReference type="GO" id="GO:0043093">
    <property type="term" value="P:FtsZ-dependent cytokinesis"/>
    <property type="evidence" value="ECO:0007669"/>
    <property type="project" value="UniProtKB-UniRule"/>
</dbReference>
<evidence type="ECO:0000256" key="3">
    <source>
        <dbReference type="ARBA" id="ARBA00023136"/>
    </source>
</evidence>
<evidence type="ECO:0000256" key="2">
    <source>
        <dbReference type="ARBA" id="ARBA00022618"/>
    </source>
</evidence>
<dbReference type="GO" id="GO:0032153">
    <property type="term" value="C:cell division site"/>
    <property type="evidence" value="ECO:0007669"/>
    <property type="project" value="UniProtKB-UniRule"/>
</dbReference>
<evidence type="ECO:0000256" key="4">
    <source>
        <dbReference type="ARBA" id="ARBA00023306"/>
    </source>
</evidence>
<accession>A0A9D1GQ27</accession>
<dbReference type="PANTHER" id="PTHR32432">
    <property type="entry name" value="CELL DIVISION PROTEIN FTSA-RELATED"/>
    <property type="match status" value="1"/>
</dbReference>
<comment type="subcellular location">
    <subcellularLocation>
        <location evidence="5">Cell membrane</location>
        <topology evidence="5">Peripheral membrane protein</topology>
        <orientation evidence="5">Cytoplasmic side</orientation>
    </subcellularLocation>
    <text evidence="5">Localizes to the Z ring in an FtsZ-dependent manner. Targeted to the membrane through a conserved C-terminal amphipathic helix.</text>
</comment>
<reference evidence="8" key="2">
    <citation type="journal article" date="2021" name="PeerJ">
        <title>Extensive microbial diversity within the chicken gut microbiome revealed by metagenomics and culture.</title>
        <authorList>
            <person name="Gilroy R."/>
            <person name="Ravi A."/>
            <person name="Getino M."/>
            <person name="Pursley I."/>
            <person name="Horton D.L."/>
            <person name="Alikhan N.F."/>
            <person name="Baker D."/>
            <person name="Gharbi K."/>
            <person name="Hall N."/>
            <person name="Watson M."/>
            <person name="Adriaenssens E.M."/>
            <person name="Foster-Nyarko E."/>
            <person name="Jarju S."/>
            <person name="Secka A."/>
            <person name="Antonio M."/>
            <person name="Oren A."/>
            <person name="Chaudhuri R.R."/>
            <person name="La Ragione R."/>
            <person name="Hildebrand F."/>
            <person name="Pallen M.J."/>
        </authorList>
    </citation>
    <scope>NUCLEOTIDE SEQUENCE</scope>
    <source>
        <strain evidence="8">ChiHecec2B26-709</strain>
    </source>
</reference>
<dbReference type="InterPro" id="IPR043129">
    <property type="entry name" value="ATPase_NBD"/>
</dbReference>
<comment type="function">
    <text evidence="5">Cell division protein that is involved in the assembly of the Z ring. May serve as a membrane anchor for the Z ring.</text>
</comment>
<dbReference type="EMBL" id="DVLC01000112">
    <property type="protein sequence ID" value="HIT47397.1"/>
    <property type="molecule type" value="Genomic_DNA"/>
</dbReference>
<dbReference type="PANTHER" id="PTHR32432:SF4">
    <property type="entry name" value="CELL DIVISION PROTEIN FTSA"/>
    <property type="match status" value="1"/>
</dbReference>
<dbReference type="InterPro" id="IPR003494">
    <property type="entry name" value="SHS2_FtsA"/>
</dbReference>
<proteinExistence type="inferred from homology"/>
<comment type="subunit">
    <text evidence="5">Self-interacts. Interacts with FtsZ.</text>
</comment>
<keyword evidence="3 5" id="KW-0472">Membrane</keyword>
<sequence>MQAERYIAAADIGTSKIALSVAKIEGDDVQLIYYKETRSEGVRYSSVFAPQRTATALKAAVTEAEEELKIRILQLVVGLPRYYVTQVAGSAGMKRSNPDSCITREEINNLKSMAIDSYTLDDEVKDEIYGAVAQSFSADTDITGASESDIIGVPGETLEGNFKIFIGAKRPVRNIDVMLNEMGVALARKVFSPNAAAQAVLTEAEKENGVALVEIGAGVTSVTIYRGRLLRHYSSIPFGGRSITNDIKSECGFTEALAENIKLAFGACLPDKLQNLSDKIIQINDNENGSYEQLSVKYLSQIITCRVREILEAVLYQIQQSGYADQLRNGVVITGGGAMLVNMCQMLKEMSGYTVRIGYPRTQVFSSGGCPGATEPSASASIGMILEARRDIHLNCIEESATTLQEGHDGAGESQTPDDGPVIPDGKTEATLFKEEDIITPSGNKKNNDHGGKVTWFGKQKKKINDVFERAFDNTVGTLFDSME</sequence>
<evidence type="ECO:0000256" key="1">
    <source>
        <dbReference type="ARBA" id="ARBA00022475"/>
    </source>
</evidence>
<organism evidence="8 9">
    <name type="scientific">Candidatus Cryptobacteroides merdipullorum</name>
    <dbReference type="NCBI Taxonomy" id="2840771"/>
    <lineage>
        <taxon>Bacteria</taxon>
        <taxon>Pseudomonadati</taxon>
        <taxon>Bacteroidota</taxon>
        <taxon>Bacteroidia</taxon>
        <taxon>Bacteroidales</taxon>
        <taxon>Candidatus Cryptobacteroides</taxon>
    </lineage>
</organism>
<dbReference type="InterPro" id="IPR050696">
    <property type="entry name" value="FtsA/MreB"/>
</dbReference>
<dbReference type="HAMAP" id="MF_02033">
    <property type="entry name" value="FtsA"/>
    <property type="match status" value="1"/>
</dbReference>
<dbReference type="GO" id="GO:0009898">
    <property type="term" value="C:cytoplasmic side of plasma membrane"/>
    <property type="evidence" value="ECO:0007669"/>
    <property type="project" value="UniProtKB-UniRule"/>
</dbReference>
<dbReference type="Gene3D" id="3.30.420.40">
    <property type="match status" value="2"/>
</dbReference>
<dbReference type="PIRSF" id="PIRSF003101">
    <property type="entry name" value="FtsA"/>
    <property type="match status" value="1"/>
</dbReference>
<dbReference type="NCBIfam" id="TIGR01174">
    <property type="entry name" value="ftsA"/>
    <property type="match status" value="1"/>
</dbReference>
<feature type="region of interest" description="Disordered" evidence="6">
    <location>
        <begin position="404"/>
        <end position="424"/>
    </location>
</feature>
<evidence type="ECO:0000256" key="5">
    <source>
        <dbReference type="HAMAP-Rule" id="MF_02033"/>
    </source>
</evidence>
<keyword evidence="2 5" id="KW-0132">Cell division</keyword>
<keyword evidence="4 5" id="KW-0131">Cell cycle</keyword>
<evidence type="ECO:0000313" key="8">
    <source>
        <dbReference type="EMBL" id="HIT47397.1"/>
    </source>
</evidence>
<keyword evidence="1 5" id="KW-1003">Cell membrane</keyword>
<reference evidence="8" key="1">
    <citation type="submission" date="2020-10" db="EMBL/GenBank/DDBJ databases">
        <authorList>
            <person name="Gilroy R."/>
        </authorList>
    </citation>
    <scope>NUCLEOTIDE SEQUENCE</scope>
    <source>
        <strain evidence="8">ChiHecec2B26-709</strain>
    </source>
</reference>
<name>A0A9D1GQ27_9BACT</name>
<evidence type="ECO:0000259" key="7">
    <source>
        <dbReference type="SMART" id="SM00842"/>
    </source>
</evidence>
<comment type="caution">
    <text evidence="8">The sequence shown here is derived from an EMBL/GenBank/DDBJ whole genome shotgun (WGS) entry which is preliminary data.</text>
</comment>
<dbReference type="Proteomes" id="UP000886881">
    <property type="component" value="Unassembled WGS sequence"/>
</dbReference>